<protein>
    <submittedName>
        <fullName evidence="1">Uncharacterized protein</fullName>
    </submittedName>
</protein>
<sequence length="143" mass="15740">MLDRTPIALSLKPTFSTMASTKAVLPFLVKSRIGYSTLTLISVWVFPRVSRNADSVKKSVELIKVTFDTPSPPQPHHYGVFHWKAISVLGDALIGFLIFVTGNLPLFCGVSARTTNFLVRSLIGLCEPELNPYILKGRIIVAP</sequence>
<organism evidence="1 2">
    <name type="scientific">Collybia nuda</name>
    <dbReference type="NCBI Taxonomy" id="64659"/>
    <lineage>
        <taxon>Eukaryota</taxon>
        <taxon>Fungi</taxon>
        <taxon>Dikarya</taxon>
        <taxon>Basidiomycota</taxon>
        <taxon>Agaricomycotina</taxon>
        <taxon>Agaricomycetes</taxon>
        <taxon>Agaricomycetidae</taxon>
        <taxon>Agaricales</taxon>
        <taxon>Tricholomatineae</taxon>
        <taxon>Clitocybaceae</taxon>
        <taxon>Collybia</taxon>
    </lineage>
</organism>
<accession>A0A9P6CEM5</accession>
<dbReference type="Proteomes" id="UP000807353">
    <property type="component" value="Unassembled WGS sequence"/>
</dbReference>
<evidence type="ECO:0000313" key="2">
    <source>
        <dbReference type="Proteomes" id="UP000807353"/>
    </source>
</evidence>
<reference evidence="1" key="1">
    <citation type="submission" date="2020-11" db="EMBL/GenBank/DDBJ databases">
        <authorList>
            <consortium name="DOE Joint Genome Institute"/>
            <person name="Ahrendt S."/>
            <person name="Riley R."/>
            <person name="Andreopoulos W."/>
            <person name="Labutti K."/>
            <person name="Pangilinan J."/>
            <person name="Ruiz-Duenas F.J."/>
            <person name="Barrasa J.M."/>
            <person name="Sanchez-Garcia M."/>
            <person name="Camarero S."/>
            <person name="Miyauchi S."/>
            <person name="Serrano A."/>
            <person name="Linde D."/>
            <person name="Babiker R."/>
            <person name="Drula E."/>
            <person name="Ayuso-Fernandez I."/>
            <person name="Pacheco R."/>
            <person name="Padilla G."/>
            <person name="Ferreira P."/>
            <person name="Barriuso J."/>
            <person name="Kellner H."/>
            <person name="Castanera R."/>
            <person name="Alfaro M."/>
            <person name="Ramirez L."/>
            <person name="Pisabarro A.G."/>
            <person name="Kuo A."/>
            <person name="Tritt A."/>
            <person name="Lipzen A."/>
            <person name="He G."/>
            <person name="Yan M."/>
            <person name="Ng V."/>
            <person name="Cullen D."/>
            <person name="Martin F."/>
            <person name="Rosso M.-N."/>
            <person name="Henrissat B."/>
            <person name="Hibbett D."/>
            <person name="Martinez A.T."/>
            <person name="Grigoriev I.V."/>
        </authorList>
    </citation>
    <scope>NUCLEOTIDE SEQUENCE</scope>
    <source>
        <strain evidence="1">CBS 247.69</strain>
    </source>
</reference>
<comment type="caution">
    <text evidence="1">The sequence shown here is derived from an EMBL/GenBank/DDBJ whole genome shotgun (WGS) entry which is preliminary data.</text>
</comment>
<evidence type="ECO:0000313" key="1">
    <source>
        <dbReference type="EMBL" id="KAF9463027.1"/>
    </source>
</evidence>
<keyword evidence="2" id="KW-1185">Reference proteome</keyword>
<proteinExistence type="predicted"/>
<gene>
    <name evidence="1" type="ORF">BDZ94DRAFT_1309136</name>
</gene>
<dbReference type="AlphaFoldDB" id="A0A9P6CEM5"/>
<name>A0A9P6CEM5_9AGAR</name>
<dbReference type="EMBL" id="MU150266">
    <property type="protein sequence ID" value="KAF9463027.1"/>
    <property type="molecule type" value="Genomic_DNA"/>
</dbReference>